<sequence>MSEKYKLTTQDTGKVKEEPVPSYGQTTLQAGTTHEPVLEDLIDLSDSSGGVSENTLNRRRLRQFKENYTKELLRIICEQDFEYGFDSSADLFVRELMEPNEAVTKEWLNAIYIEQFSDIRVVIGLLQVVSHLQYPEIYPQGPTMALAALSHANSEVRECGIRAFENWGTIESLNILRNVKCTESWMQEYLSQVIKDLEKEFGVQ</sequence>
<protein>
    <submittedName>
        <fullName evidence="2">Uncharacterized protein</fullName>
    </submittedName>
</protein>
<dbReference type="EMBL" id="MT630654">
    <property type="protein sequence ID" value="QNO41635.1"/>
    <property type="molecule type" value="Genomic_DNA"/>
</dbReference>
<proteinExistence type="predicted"/>
<reference evidence="2" key="1">
    <citation type="submission" date="2020-06" db="EMBL/GenBank/DDBJ databases">
        <title>Unique genomic features of the anaerobic methanotrophic archaea.</title>
        <authorList>
            <person name="Chadwick G.L."/>
            <person name="Skennerton C.T."/>
            <person name="Laso-Perez R."/>
            <person name="Leu A.O."/>
            <person name="Speth D.R."/>
            <person name="Yu H."/>
            <person name="Morgan-Lang C."/>
            <person name="Hatzenpichler R."/>
            <person name="Goudeau D."/>
            <person name="Malmstrom R."/>
            <person name="Brazelton W.J."/>
            <person name="Woyke T."/>
            <person name="Hallam S.J."/>
            <person name="Tyson G.W."/>
            <person name="Wegener G."/>
            <person name="Boetius A."/>
            <person name="Orphan V."/>
        </authorList>
    </citation>
    <scope>NUCLEOTIDE SEQUENCE</scope>
</reference>
<name>A0A7G9Y0V1_9EURY</name>
<dbReference type="AlphaFoldDB" id="A0A7G9Y0V1"/>
<gene>
    <name evidence="2" type="ORF">AJMLGAKO_00013</name>
</gene>
<evidence type="ECO:0000256" key="1">
    <source>
        <dbReference type="SAM" id="MobiDB-lite"/>
    </source>
</evidence>
<accession>A0A7G9Y0V1</accession>
<evidence type="ECO:0000313" key="2">
    <source>
        <dbReference type="EMBL" id="QNO41635.1"/>
    </source>
</evidence>
<organism evidence="2">
    <name type="scientific">Candidatus Methanogaster sp. ANME-2c ERB4</name>
    <dbReference type="NCBI Taxonomy" id="2759911"/>
    <lineage>
        <taxon>Archaea</taxon>
        <taxon>Methanobacteriati</taxon>
        <taxon>Methanobacteriota</taxon>
        <taxon>Stenosarchaea group</taxon>
        <taxon>Methanomicrobia</taxon>
        <taxon>Methanosarcinales</taxon>
        <taxon>ANME-2 cluster</taxon>
        <taxon>Candidatus Methanogasteraceae</taxon>
        <taxon>Candidatus Methanogaster</taxon>
    </lineage>
</organism>
<feature type="region of interest" description="Disordered" evidence="1">
    <location>
        <begin position="1"/>
        <end position="24"/>
    </location>
</feature>